<dbReference type="RefSeq" id="WP_003458349.1">
    <property type="nucleotide sequence ID" value="NZ_AJMR01000233.1"/>
</dbReference>
<dbReference type="EMBL" id="AP014862">
    <property type="protein sequence ID" value="BAU75597.1"/>
    <property type="molecule type" value="Genomic_DNA"/>
</dbReference>
<name>A0AAD1FGW0_METFU</name>
<reference evidence="2 3" key="2">
    <citation type="journal article" date="2017" name="Int. J. Syst. Evol. Microbiol.">
        <title>Pseudomonas furukawaii sp. nov., a polychlorinated biphenyl-degrading bacterium isolated from biphenyl-contaminated soil in Japan.</title>
        <authorList>
            <person name="Kimura N."/>
            <person name="Watanabe T."/>
            <person name="Suenaga H."/>
            <person name="Fujihara H."/>
            <person name="Futagami T."/>
            <person name="Goto M."/>
            <person name="Hanada S."/>
            <person name="Hirose J."/>
        </authorList>
    </citation>
    <scope>NUCLEOTIDE SEQUENCE [LARGE SCALE GENOMIC DNA]</scope>
    <source>
        <strain evidence="3">DSM 10086 / NBRC 110670 / KF707</strain>
    </source>
</reference>
<proteinExistence type="predicted"/>
<organism evidence="2 3">
    <name type="scientific">Metapseudomonas furukawaii</name>
    <name type="common">Pseudomonas furukawaii</name>
    <dbReference type="NCBI Taxonomy" id="1149133"/>
    <lineage>
        <taxon>Bacteria</taxon>
        <taxon>Pseudomonadati</taxon>
        <taxon>Pseudomonadota</taxon>
        <taxon>Gammaproteobacteria</taxon>
        <taxon>Pseudomonadales</taxon>
        <taxon>Pseudomonadaceae</taxon>
        <taxon>Metapseudomonas</taxon>
    </lineage>
</organism>
<dbReference type="PANTHER" id="PTHR36180">
    <property type="entry name" value="DNA-BINDING PROTEIN-RELATED-RELATED"/>
    <property type="match status" value="1"/>
</dbReference>
<dbReference type="SMART" id="SM01040">
    <property type="entry name" value="Bro-N"/>
    <property type="match status" value="1"/>
</dbReference>
<accession>A0AAD1FGW0</accession>
<sequence>MHDAYTPIVFHRHSRQLRAVMIDHRPWFSGYDFARLIAAPRAHLLARRLVAFQRRTVLLRYDSGTLEEMEMISDQGAYHALFRFGHPEHGLIGQWLSEEVLPTLHDLHREPDASPRRAFMTWADQRVGVVQWQGELWIARRDLPVFMAANDDPALGLEPSWKRLPAQE</sequence>
<feature type="domain" description="Bro-N" evidence="1">
    <location>
        <begin position="2"/>
        <end position="108"/>
    </location>
</feature>
<protein>
    <recommendedName>
        <fullName evidence="1">Bro-N domain-containing protein</fullName>
    </recommendedName>
</protein>
<gene>
    <name evidence="2" type="ORF">KF707C_39090</name>
</gene>
<evidence type="ECO:0000259" key="1">
    <source>
        <dbReference type="PROSITE" id="PS51750"/>
    </source>
</evidence>
<dbReference type="KEGG" id="pfuw:KF707C_39090"/>
<evidence type="ECO:0000313" key="3">
    <source>
        <dbReference type="Proteomes" id="UP000218554"/>
    </source>
</evidence>
<dbReference type="PROSITE" id="PS51750">
    <property type="entry name" value="BRO_N"/>
    <property type="match status" value="1"/>
</dbReference>
<dbReference type="Proteomes" id="UP000218554">
    <property type="component" value="Chromosome"/>
</dbReference>
<dbReference type="InterPro" id="IPR003497">
    <property type="entry name" value="BRO_N_domain"/>
</dbReference>
<keyword evidence="3" id="KW-1185">Reference proteome</keyword>
<dbReference type="AlphaFoldDB" id="A0AAD1FGW0"/>
<evidence type="ECO:0000313" key="2">
    <source>
        <dbReference type="EMBL" id="BAU75597.1"/>
    </source>
</evidence>
<dbReference type="PANTHER" id="PTHR36180:SF2">
    <property type="entry name" value="BRO FAMILY PROTEIN"/>
    <property type="match status" value="1"/>
</dbReference>
<reference evidence="3" key="1">
    <citation type="submission" date="2015-05" db="EMBL/GenBank/DDBJ databases">
        <title>Draft genome sequencing of a biphenyl-degrading bacterium, Pseudomonas balearica KF707 (=NBRC110670).</title>
        <authorList>
            <person name="Kimura N."/>
            <person name="Hirose J."/>
            <person name="Watanabe T."/>
            <person name="Suenaga H."/>
            <person name="Fujihara H."/>
            <person name="Noguchi M."/>
            <person name="Hashimoto M."/>
            <person name="Shimodaira J."/>
            <person name="Tsuchikane K."/>
            <person name="Hosoyama A."/>
            <person name="Yamazoe A."/>
            <person name="Fujita N."/>
            <person name="Furukawa K."/>
        </authorList>
    </citation>
    <scope>NUCLEOTIDE SEQUENCE [LARGE SCALE GENOMIC DNA]</scope>
    <source>
        <strain evidence="3">DSM 10086 / NBRC 110670 / KF707</strain>
    </source>
</reference>